<reference evidence="1" key="1">
    <citation type="submission" date="2018-06" db="EMBL/GenBank/DDBJ databases">
        <authorList>
            <person name="Zhirakovskaya E."/>
        </authorList>
    </citation>
    <scope>NUCLEOTIDE SEQUENCE</scope>
</reference>
<organism evidence="1">
    <name type="scientific">hydrothermal vent metagenome</name>
    <dbReference type="NCBI Taxonomy" id="652676"/>
    <lineage>
        <taxon>unclassified sequences</taxon>
        <taxon>metagenomes</taxon>
        <taxon>ecological metagenomes</taxon>
    </lineage>
</organism>
<dbReference type="EMBL" id="UOEG01000105">
    <property type="protein sequence ID" value="VAV93485.1"/>
    <property type="molecule type" value="Genomic_DNA"/>
</dbReference>
<evidence type="ECO:0000313" key="1">
    <source>
        <dbReference type="EMBL" id="VAV93485.1"/>
    </source>
</evidence>
<protein>
    <submittedName>
        <fullName evidence="1">Uncharacterized protein</fullName>
    </submittedName>
</protein>
<name>A0A3B0SET6_9ZZZZ</name>
<gene>
    <name evidence="1" type="ORF">MNBD_ALPHA07-494</name>
</gene>
<proteinExistence type="predicted"/>
<dbReference type="AlphaFoldDB" id="A0A3B0SET6"/>
<sequence length="511" mass="53811">MKPISICLALICAGSAGLAEQPLSAIDWLNDMATLPAAQPNPYFDGTPPAEGGAGTILVQPLGDAKPDAVGLLPSSVTSLPETLWQASSISDLTALLARIPPDALPAIQTLYYSLLLAEAEAPINSGPEAVFLKARVRALVDFGAVEPAFALLNRAGPETKPLFDQWFDLALLSGDENKVCTILRDQPGLSNSYPARIYCAALAGDWPTAALTYGSANALGLLSKDEAELLAQFLDPETIDMSALPTPPHPMTPLIFRLYEAAGAPLPTQGLPSAYAMADLRGASGWKAEIEAAERLTRSGAMAPNRLIGLYTSRKPAASGGVWDRVSVVQRFDAALTSGNADAVAKTLPKAWDMMRGQGLEVAFAQLFSGPLQAIDLPPDTRPLALKIGLLSTDYKSETQNYQAADGDGGDEKFMLGLARGTPDLRLANTDMQTAIALAFAATGPARNHKMLLQDGKIGEAILSAAIGLDRASSGNLEGTTQALATLRAVGLENTARRAALQLLILERYQ</sequence>
<accession>A0A3B0SET6</accession>